<keyword evidence="4" id="KW-0342">GTP-binding</keyword>
<feature type="domain" description="Tr-type G" evidence="6">
    <location>
        <begin position="12"/>
        <end position="267"/>
    </location>
</feature>
<feature type="compositionally biased region" description="Low complexity" evidence="5">
    <location>
        <begin position="593"/>
        <end position="608"/>
    </location>
</feature>
<dbReference type="InterPro" id="IPR009000">
    <property type="entry name" value="Transl_B-barrel_sf"/>
</dbReference>
<dbReference type="EMBL" id="BNCO01000009">
    <property type="protein sequence ID" value="GIL50563.1"/>
    <property type="molecule type" value="Genomic_DNA"/>
</dbReference>
<dbReference type="AlphaFoldDB" id="A0A8J4AYX8"/>
<dbReference type="InterPro" id="IPR050100">
    <property type="entry name" value="TRAFAC_GTPase_members"/>
</dbReference>
<dbReference type="Proteomes" id="UP000747399">
    <property type="component" value="Unassembled WGS sequence"/>
</dbReference>
<dbReference type="PRINTS" id="PR00315">
    <property type="entry name" value="ELONGATNFCT"/>
</dbReference>
<dbReference type="Gene3D" id="2.40.30.10">
    <property type="entry name" value="Translation factors"/>
    <property type="match status" value="2"/>
</dbReference>
<reference evidence="7" key="1">
    <citation type="journal article" date="2021" name="Proc. Natl. Acad. Sci. U.S.A.">
        <title>Three genomes in the algal genus Volvox reveal the fate of a haploid sex-determining region after a transition to homothallism.</title>
        <authorList>
            <person name="Yamamoto K."/>
            <person name="Hamaji T."/>
            <person name="Kawai-Toyooka H."/>
            <person name="Matsuzaki R."/>
            <person name="Takahashi F."/>
            <person name="Nishimura Y."/>
            <person name="Kawachi M."/>
            <person name="Noguchi H."/>
            <person name="Minakuchi Y."/>
            <person name="Umen J.G."/>
            <person name="Toyoda A."/>
            <person name="Nozaki H."/>
        </authorList>
    </citation>
    <scope>NUCLEOTIDE SEQUENCE</scope>
    <source>
        <strain evidence="7">NIES-3780</strain>
    </source>
</reference>
<dbReference type="GO" id="GO:0003924">
    <property type="term" value="F:GTPase activity"/>
    <property type="evidence" value="ECO:0007669"/>
    <property type="project" value="InterPro"/>
</dbReference>
<evidence type="ECO:0000256" key="4">
    <source>
        <dbReference type="ARBA" id="ARBA00023134"/>
    </source>
</evidence>
<accession>A0A8J4AYX8</accession>
<evidence type="ECO:0000259" key="6">
    <source>
        <dbReference type="PROSITE" id="PS51722"/>
    </source>
</evidence>
<dbReference type="Pfam" id="PF22594">
    <property type="entry name" value="GTP-eEF1A_C"/>
    <property type="match status" value="1"/>
</dbReference>
<dbReference type="PANTHER" id="PTHR23115">
    <property type="entry name" value="TRANSLATION FACTOR"/>
    <property type="match status" value="1"/>
</dbReference>
<evidence type="ECO:0000256" key="3">
    <source>
        <dbReference type="ARBA" id="ARBA00022741"/>
    </source>
</evidence>
<dbReference type="SUPFAM" id="SSF52540">
    <property type="entry name" value="P-loop containing nucleoside triphosphate hydrolases"/>
    <property type="match status" value="1"/>
</dbReference>
<comment type="function">
    <text evidence="1">This protein promotes the GTP-dependent binding of aminoacyl-tRNA to the A-site of ribosomes during protein biosynthesis.</text>
</comment>
<dbReference type="SUPFAM" id="SSF50447">
    <property type="entry name" value="Translation proteins"/>
    <property type="match status" value="1"/>
</dbReference>
<dbReference type="GO" id="GO:0005525">
    <property type="term" value="F:GTP binding"/>
    <property type="evidence" value="ECO:0007669"/>
    <property type="project" value="UniProtKB-KW"/>
</dbReference>
<feature type="compositionally biased region" description="Low complexity" evidence="5">
    <location>
        <begin position="562"/>
        <end position="581"/>
    </location>
</feature>
<evidence type="ECO:0000256" key="2">
    <source>
        <dbReference type="ARBA" id="ARBA00007249"/>
    </source>
</evidence>
<keyword evidence="3" id="KW-0547">Nucleotide-binding</keyword>
<dbReference type="InterPro" id="IPR009001">
    <property type="entry name" value="Transl_elong_EF1A/Init_IF2_C"/>
</dbReference>
<dbReference type="InterPro" id="IPR027417">
    <property type="entry name" value="P-loop_NTPase"/>
</dbReference>
<evidence type="ECO:0000256" key="5">
    <source>
        <dbReference type="SAM" id="MobiDB-lite"/>
    </source>
</evidence>
<comment type="caution">
    <text evidence="7">The sequence shown here is derived from an EMBL/GenBank/DDBJ whole genome shotgun (WGS) entry which is preliminary data.</text>
</comment>
<dbReference type="Pfam" id="PF00009">
    <property type="entry name" value="GTP_EFTU"/>
    <property type="match status" value="1"/>
</dbReference>
<sequence length="651" mass="67927">MSAPVQTRKEPLPHATVVFLGPHQSGKSTAAGHILVKLGGLDKRALERVDRETSNRPTSRYAWVLDRLRLERDRAMTLDLKICHVALPTAVMARCAAAPAPAPAAAAAGGSDSGSGAASASPVALTILDTPGHPDYLRNTITGITQADFAVLVVDSRPVVLESPSSCFQTRDLAQLATALAHQKTLIVAINYLDVAVEADPGLAEQRFNEAADSVRKLIKRQSQSATFVPFSALAGDNFIERSPRLHWWSGPTLLEAIAAAAAATPGITGSTAVAADLPLRMPLLRVYKVGGIGTVPAGRVAGGCLRQGAIARLLPPLPAADGGVACAASACEPSRGVLEGAVRSIECFHDSRAAAFTGEWVGLAVKGVPTWWLKRGCVVSDAADRPARLAARFTAKIQVLRDPTSKRQERLRSLKPGYCALVHVHTAQAPCKLASIRRCNAKGEVVEANAPCLREGEIAEVELQPLVPLVVEPFKEYPALGRFVVRAALRGDNGGGGQAGGAVGSTAAMTPVIMALGRVESVTYVEDTMEHVVARVPGPRKAPVRSISQAGQGDDPPKQEAGAIGRVQQQQRQQKQQGARPVALLAPAYTAPTSASSCAPSGPSPTSRGCTTDGTPSREGPGNPLNIGTGAPSHVGEGCPFLPVVELLSD</sequence>
<name>A0A8J4AYX8_9CHLO</name>
<gene>
    <name evidence="7" type="ORF">Vafri_6724</name>
</gene>
<dbReference type="PROSITE" id="PS51722">
    <property type="entry name" value="G_TR_2"/>
    <property type="match status" value="1"/>
</dbReference>
<keyword evidence="8" id="KW-1185">Reference proteome</keyword>
<dbReference type="InterPro" id="IPR000795">
    <property type="entry name" value="T_Tr_GTP-bd_dom"/>
</dbReference>
<evidence type="ECO:0000256" key="1">
    <source>
        <dbReference type="ARBA" id="ARBA00003982"/>
    </source>
</evidence>
<evidence type="ECO:0000313" key="8">
    <source>
        <dbReference type="Proteomes" id="UP000747399"/>
    </source>
</evidence>
<evidence type="ECO:0000313" key="7">
    <source>
        <dbReference type="EMBL" id="GIL50563.1"/>
    </source>
</evidence>
<comment type="similarity">
    <text evidence="2">Belongs to the TRAFAC class translation factor GTPase superfamily. Classic translation factor GTPase family. EF-Tu/EF-1A subfamily.</text>
</comment>
<dbReference type="InterPro" id="IPR054696">
    <property type="entry name" value="GTP-eEF1A_C"/>
</dbReference>
<protein>
    <recommendedName>
        <fullName evidence="6">Tr-type G domain-containing protein</fullName>
    </recommendedName>
</protein>
<dbReference type="Gene3D" id="3.40.50.300">
    <property type="entry name" value="P-loop containing nucleotide triphosphate hydrolases"/>
    <property type="match status" value="1"/>
</dbReference>
<proteinExistence type="inferred from homology"/>
<feature type="region of interest" description="Disordered" evidence="5">
    <location>
        <begin position="593"/>
        <end position="638"/>
    </location>
</feature>
<organism evidence="7 8">
    <name type="scientific">Volvox africanus</name>
    <dbReference type="NCBI Taxonomy" id="51714"/>
    <lineage>
        <taxon>Eukaryota</taxon>
        <taxon>Viridiplantae</taxon>
        <taxon>Chlorophyta</taxon>
        <taxon>core chlorophytes</taxon>
        <taxon>Chlorophyceae</taxon>
        <taxon>CS clade</taxon>
        <taxon>Chlamydomonadales</taxon>
        <taxon>Volvocaceae</taxon>
        <taxon>Volvox</taxon>
    </lineage>
</organism>
<dbReference type="SUPFAM" id="SSF50465">
    <property type="entry name" value="EF-Tu/eEF-1alpha/eIF2-gamma C-terminal domain"/>
    <property type="match status" value="1"/>
</dbReference>
<feature type="region of interest" description="Disordered" evidence="5">
    <location>
        <begin position="537"/>
        <end position="581"/>
    </location>
</feature>